<feature type="compositionally biased region" description="Basic residues" evidence="1">
    <location>
        <begin position="1"/>
        <end position="12"/>
    </location>
</feature>
<dbReference type="Proteomes" id="UP001396898">
    <property type="component" value="Unassembled WGS sequence"/>
</dbReference>
<sequence length="293" mass="32328">MPGKGKGGKGKGKGKEVAFAPAPPPPPKMNNEAEQALLDVIIQLGEFNIRNWDEIYHEFFGRGFTQNKSTCQTRWSRSLREQYQNHVRAMAAAQLYNFPQGMALNDDAKGMGSPYPPLDGSPHPESWKMGSEIAQTVASTVAGGSSRGRHAPPSTPLPITPRRLPAIPEGVEPGTTGKDNEHMPVLLYNEFHQYMGKIEVKNGFRTIDIINTLQISLPMAVPVSTWPAEMNSSMPQEPDNSVIDPQINMPDRHVFTPLGVDGTTLHREAYELDIDHYIESGAFDSRGDENQPE</sequence>
<accession>A0ABR1STY7</accession>
<feature type="region of interest" description="Disordered" evidence="1">
    <location>
        <begin position="142"/>
        <end position="165"/>
    </location>
</feature>
<evidence type="ECO:0000313" key="2">
    <source>
        <dbReference type="EMBL" id="KAK8037159.1"/>
    </source>
</evidence>
<proteinExistence type="predicted"/>
<comment type="caution">
    <text evidence="2">The sequence shown here is derived from an EMBL/GenBank/DDBJ whole genome shotgun (WGS) entry which is preliminary data.</text>
</comment>
<gene>
    <name evidence="2" type="ORF">PG991_001473</name>
</gene>
<evidence type="ECO:0008006" key="4">
    <source>
        <dbReference type="Google" id="ProtNLM"/>
    </source>
</evidence>
<dbReference type="EMBL" id="JAQQWI010000003">
    <property type="protein sequence ID" value="KAK8037159.1"/>
    <property type="molecule type" value="Genomic_DNA"/>
</dbReference>
<protein>
    <recommendedName>
        <fullName evidence="4">Myb-like domain-containing protein</fullName>
    </recommendedName>
</protein>
<name>A0ABR1STY7_9PEZI</name>
<evidence type="ECO:0000256" key="1">
    <source>
        <dbReference type="SAM" id="MobiDB-lite"/>
    </source>
</evidence>
<reference evidence="2 3" key="1">
    <citation type="submission" date="2023-01" db="EMBL/GenBank/DDBJ databases">
        <title>Analysis of 21 Apiospora genomes using comparative genomics revels a genus with tremendous synthesis potential of carbohydrate active enzymes and secondary metabolites.</title>
        <authorList>
            <person name="Sorensen T."/>
        </authorList>
    </citation>
    <scope>NUCLEOTIDE SEQUENCE [LARGE SCALE GENOMIC DNA]</scope>
    <source>
        <strain evidence="2 3">CBS 20057</strain>
    </source>
</reference>
<keyword evidence="3" id="KW-1185">Reference proteome</keyword>
<feature type="region of interest" description="Disordered" evidence="1">
    <location>
        <begin position="1"/>
        <end position="28"/>
    </location>
</feature>
<evidence type="ECO:0000313" key="3">
    <source>
        <dbReference type="Proteomes" id="UP001396898"/>
    </source>
</evidence>
<organism evidence="2 3">
    <name type="scientific">Apiospora marii</name>
    <dbReference type="NCBI Taxonomy" id="335849"/>
    <lineage>
        <taxon>Eukaryota</taxon>
        <taxon>Fungi</taxon>
        <taxon>Dikarya</taxon>
        <taxon>Ascomycota</taxon>
        <taxon>Pezizomycotina</taxon>
        <taxon>Sordariomycetes</taxon>
        <taxon>Xylariomycetidae</taxon>
        <taxon>Amphisphaeriales</taxon>
        <taxon>Apiosporaceae</taxon>
        <taxon>Apiospora</taxon>
    </lineage>
</organism>